<accession>K1M0H7</accession>
<name>K1M0H7_CECL9</name>
<proteinExistence type="predicted"/>
<dbReference type="Gene3D" id="3.40.50.150">
    <property type="entry name" value="Vaccinia Virus protein VP39"/>
    <property type="match status" value="1"/>
</dbReference>
<keyword evidence="1 4" id="KW-0489">Methyltransferase</keyword>
<sequence>MSQQKAFLDHVIEGLRQKPKKISSLYFYDTKGSRIFQEIMNMPEYYLPELEKALLIKEAESIAAHFKEEPVTVIELGAGDGSKTRILLESLSVSSRNVTYVPLDIDKDVLEENKQATVKAIPGVQVKIIAGNYFETLSKAAGMEGKKLLLFMGSNLGNFDENRTRDFLKMIYDHLDGGDYFLLAVDLKKDPKKIAKAYDDPHGITAKFNLNLLARMNRELEGDFRLDQFEHYATYNPLSGLAQSFLVSKKRQKVQIAGQFIEFEAGEVIHTENSRKYALPEIKQLLENEGFLINPSDIFEQEGYGLVLAGK</sequence>
<dbReference type="Proteomes" id="UP000004478">
    <property type="component" value="Unassembled WGS sequence"/>
</dbReference>
<gene>
    <name evidence="4" type="primary">egtD</name>
    <name evidence="4" type="ORF">B879_01498</name>
</gene>
<dbReference type="InterPro" id="IPR051128">
    <property type="entry name" value="EgtD_Methyltrsf_superfamily"/>
</dbReference>
<dbReference type="EC" id="2.1.1.44" evidence="4"/>
<organism evidence="4 5">
    <name type="scientific">Cecembia lonarensis (strain CCUG 58316 / KCTC 22772 / LW9)</name>
    <dbReference type="NCBI Taxonomy" id="1225176"/>
    <lineage>
        <taxon>Bacteria</taxon>
        <taxon>Pseudomonadati</taxon>
        <taxon>Bacteroidota</taxon>
        <taxon>Cytophagia</taxon>
        <taxon>Cytophagales</taxon>
        <taxon>Cyclobacteriaceae</taxon>
        <taxon>Cecembia</taxon>
    </lineage>
</organism>
<dbReference type="InterPro" id="IPR017804">
    <property type="entry name" value="MeTrfase_EgtD-like"/>
</dbReference>
<dbReference type="Pfam" id="PF10017">
    <property type="entry name" value="Methyltransf_33"/>
    <property type="match status" value="1"/>
</dbReference>
<keyword evidence="5" id="KW-1185">Reference proteome</keyword>
<feature type="domain" description="Histidine-specific methyltransferase SAM-dependent" evidence="3">
    <location>
        <begin position="9"/>
        <end position="293"/>
    </location>
</feature>
<dbReference type="GO" id="GO:0052706">
    <property type="term" value="F:L-histidine N(alpha)-methyltransferase activity"/>
    <property type="evidence" value="ECO:0007669"/>
    <property type="project" value="UniProtKB-EC"/>
</dbReference>
<evidence type="ECO:0000259" key="3">
    <source>
        <dbReference type="Pfam" id="PF10017"/>
    </source>
</evidence>
<comment type="caution">
    <text evidence="4">The sequence shown here is derived from an EMBL/GenBank/DDBJ whole genome shotgun (WGS) entry which is preliminary data.</text>
</comment>
<dbReference type="EMBL" id="AMGM01000017">
    <property type="protein sequence ID" value="EKB49834.1"/>
    <property type="molecule type" value="Genomic_DNA"/>
</dbReference>
<reference evidence="4 5" key="1">
    <citation type="journal article" date="2012" name="J. Bacteriol.">
        <title>Draft Genome Sequence of Cecembia lonarensis Strain LW9T, Isolated from Lonar Lake, a Haloalkaline Lake in India.</title>
        <authorList>
            <person name="Shivaji S."/>
            <person name="Ara S."/>
            <person name="Singh A."/>
            <person name="Pinnaka A.K."/>
        </authorList>
    </citation>
    <scope>NUCLEOTIDE SEQUENCE [LARGE SCALE GENOMIC DNA]</scope>
    <source>
        <strain evidence="4 5">LW9</strain>
    </source>
</reference>
<dbReference type="InterPro" id="IPR029063">
    <property type="entry name" value="SAM-dependent_MTases_sf"/>
</dbReference>
<evidence type="ECO:0000313" key="5">
    <source>
        <dbReference type="Proteomes" id="UP000004478"/>
    </source>
</evidence>
<dbReference type="PATRIC" id="fig|1225176.3.peg.1594"/>
<evidence type="ECO:0000313" key="4">
    <source>
        <dbReference type="EMBL" id="EKB49834.1"/>
    </source>
</evidence>
<dbReference type="InterPro" id="IPR035094">
    <property type="entry name" value="EgtD"/>
</dbReference>
<dbReference type="AlphaFoldDB" id="K1M0H7"/>
<dbReference type="GO" id="GO:0032259">
    <property type="term" value="P:methylation"/>
    <property type="evidence" value="ECO:0007669"/>
    <property type="project" value="UniProtKB-KW"/>
</dbReference>
<evidence type="ECO:0000256" key="2">
    <source>
        <dbReference type="ARBA" id="ARBA00022679"/>
    </source>
</evidence>
<dbReference type="SUPFAM" id="SSF53335">
    <property type="entry name" value="S-adenosyl-L-methionine-dependent methyltransferases"/>
    <property type="match status" value="1"/>
</dbReference>
<dbReference type="OrthoDB" id="5289726at2"/>
<dbReference type="RefSeq" id="WP_009184533.1">
    <property type="nucleotide sequence ID" value="NZ_AMGM01000017.1"/>
</dbReference>
<evidence type="ECO:0000256" key="1">
    <source>
        <dbReference type="ARBA" id="ARBA00022603"/>
    </source>
</evidence>
<dbReference type="PANTHER" id="PTHR43397:SF1">
    <property type="entry name" value="ERGOTHIONEINE BIOSYNTHESIS PROTEIN 1"/>
    <property type="match status" value="1"/>
</dbReference>
<dbReference type="PANTHER" id="PTHR43397">
    <property type="entry name" value="ERGOTHIONEINE BIOSYNTHESIS PROTEIN 1"/>
    <property type="match status" value="1"/>
</dbReference>
<dbReference type="NCBIfam" id="TIGR03438">
    <property type="entry name" value="egtD_ergothio"/>
    <property type="match status" value="1"/>
</dbReference>
<dbReference type="PIRSF" id="PIRSF018005">
    <property type="entry name" value="UCP018005"/>
    <property type="match status" value="1"/>
</dbReference>
<protein>
    <submittedName>
        <fullName evidence="4">Histidine-specific methyltransferase EgtD</fullName>
        <ecNumber evidence="4">2.1.1.44</ecNumber>
    </submittedName>
</protein>
<keyword evidence="2 4" id="KW-0808">Transferase</keyword>
<dbReference type="InterPro" id="IPR019257">
    <property type="entry name" value="MeTrfase_dom"/>
</dbReference>